<dbReference type="EMBL" id="JAATIS010005064">
    <property type="protein sequence ID" value="KAG2460010.1"/>
    <property type="molecule type" value="Genomic_DNA"/>
</dbReference>
<dbReference type="AlphaFoldDB" id="A0A8X7X1F1"/>
<organism evidence="2 3">
    <name type="scientific">Polypterus senegalus</name>
    <name type="common">Senegal bichir</name>
    <dbReference type="NCBI Taxonomy" id="55291"/>
    <lineage>
        <taxon>Eukaryota</taxon>
        <taxon>Metazoa</taxon>
        <taxon>Chordata</taxon>
        <taxon>Craniata</taxon>
        <taxon>Vertebrata</taxon>
        <taxon>Euteleostomi</taxon>
        <taxon>Actinopterygii</taxon>
        <taxon>Polypteriformes</taxon>
        <taxon>Polypteridae</taxon>
        <taxon>Polypterus</taxon>
    </lineage>
</organism>
<keyword evidence="3" id="KW-1185">Reference proteome</keyword>
<feature type="compositionally biased region" description="Basic and acidic residues" evidence="1">
    <location>
        <begin position="102"/>
        <end position="115"/>
    </location>
</feature>
<proteinExistence type="predicted"/>
<comment type="caution">
    <text evidence="2">The sequence shown here is derived from an EMBL/GenBank/DDBJ whole genome shotgun (WGS) entry which is preliminary data.</text>
</comment>
<protein>
    <submittedName>
        <fullName evidence="2">TRHDE protein</fullName>
    </submittedName>
</protein>
<evidence type="ECO:0000313" key="2">
    <source>
        <dbReference type="EMBL" id="KAG2460010.1"/>
    </source>
</evidence>
<feature type="non-terminal residue" evidence="2">
    <location>
        <position position="1"/>
    </location>
</feature>
<feature type="region of interest" description="Disordered" evidence="1">
    <location>
        <begin position="49"/>
        <end position="72"/>
    </location>
</feature>
<gene>
    <name evidence="2" type="primary">Trhde_2</name>
    <name evidence="2" type="ORF">GTO96_0021779</name>
</gene>
<accession>A0A8X7X1F1</accession>
<feature type="region of interest" description="Disordered" evidence="1">
    <location>
        <begin position="93"/>
        <end position="128"/>
    </location>
</feature>
<evidence type="ECO:0000256" key="1">
    <source>
        <dbReference type="SAM" id="MobiDB-lite"/>
    </source>
</evidence>
<evidence type="ECO:0000313" key="3">
    <source>
        <dbReference type="Proteomes" id="UP000886611"/>
    </source>
</evidence>
<name>A0A8X7X1F1_POLSE</name>
<feature type="non-terminal residue" evidence="2">
    <location>
        <position position="128"/>
    </location>
</feature>
<reference evidence="2 3" key="1">
    <citation type="journal article" date="2021" name="Cell">
        <title>Tracing the genetic footprints of vertebrate landing in non-teleost ray-finned fishes.</title>
        <authorList>
            <person name="Bi X."/>
            <person name="Wang K."/>
            <person name="Yang L."/>
            <person name="Pan H."/>
            <person name="Jiang H."/>
            <person name="Wei Q."/>
            <person name="Fang M."/>
            <person name="Yu H."/>
            <person name="Zhu C."/>
            <person name="Cai Y."/>
            <person name="He Y."/>
            <person name="Gan X."/>
            <person name="Zeng H."/>
            <person name="Yu D."/>
            <person name="Zhu Y."/>
            <person name="Jiang H."/>
            <person name="Qiu Q."/>
            <person name="Yang H."/>
            <person name="Zhang Y.E."/>
            <person name="Wang W."/>
            <person name="Zhu M."/>
            <person name="He S."/>
            <person name="Zhang G."/>
        </authorList>
    </citation>
    <scope>NUCLEOTIDE SEQUENCE [LARGE SCALE GENOMIC DNA]</scope>
    <source>
        <strain evidence="2">Bchr_013</strain>
    </source>
</reference>
<sequence length="128" mass="14590">MRKEGKDINVKEVMDRWTLQMGFPVVTIIKNDSLDDSVTISQEHFIFDVDAKPRDSERSNSSPEELRGFRPRDYLIHPNYKERMSPQVLQQLPLMAPTTPNRAEKPNSKSQDALRESGAALHTRGAAI</sequence>
<dbReference type="Proteomes" id="UP000886611">
    <property type="component" value="Unassembled WGS sequence"/>
</dbReference>